<gene>
    <name evidence="2" type="ORF">K040078D81_47020</name>
</gene>
<feature type="domain" description="HTH cro/C1-type" evidence="1">
    <location>
        <begin position="10"/>
        <end position="65"/>
    </location>
</feature>
<dbReference type="Gene3D" id="1.10.260.40">
    <property type="entry name" value="lambda repressor-like DNA-binding domains"/>
    <property type="match status" value="1"/>
</dbReference>
<dbReference type="PROSITE" id="PS50943">
    <property type="entry name" value="HTH_CROC1"/>
    <property type="match status" value="1"/>
</dbReference>
<accession>A0ABQ0BGK8</accession>
<dbReference type="RefSeq" id="WP_369861611.1">
    <property type="nucleotide sequence ID" value="NZ_BAABYW010000001.1"/>
</dbReference>
<reference evidence="2 3" key="1">
    <citation type="submission" date="2024-04" db="EMBL/GenBank/DDBJ databases">
        <title>Defined microbial consortia suppress multidrug-resistant proinflammatory Enterobacteriaceae via ecological control.</title>
        <authorList>
            <person name="Furuichi M."/>
            <person name="Kawaguchi T."/>
            <person name="Pust M."/>
            <person name="Yasuma K."/>
            <person name="Plichta D."/>
            <person name="Hasegawa N."/>
            <person name="Ohya T."/>
            <person name="Bhattarai S."/>
            <person name="Sasajima S."/>
            <person name="Aoto Y."/>
            <person name="Tuganbaev T."/>
            <person name="Yaginuma M."/>
            <person name="Ueda M."/>
            <person name="Okahashi N."/>
            <person name="Amafuji K."/>
            <person name="Kiridooshi Y."/>
            <person name="Sugita K."/>
            <person name="Strazar M."/>
            <person name="Skelly A."/>
            <person name="Suda W."/>
            <person name="Hattori M."/>
            <person name="Nakamoto N."/>
            <person name="Caballero S."/>
            <person name="Norman J."/>
            <person name="Olle B."/>
            <person name="Tanoue T."/>
            <person name="Arita M."/>
            <person name="Bucci V."/>
            <person name="Atarashi K."/>
            <person name="Xavier R."/>
            <person name="Honda K."/>
        </authorList>
    </citation>
    <scope>NUCLEOTIDE SEQUENCE [LARGE SCALE GENOMIC DNA]</scope>
    <source>
        <strain evidence="3">k04-0078-D8-1</strain>
    </source>
</reference>
<dbReference type="SMART" id="SM00530">
    <property type="entry name" value="HTH_XRE"/>
    <property type="match status" value="1"/>
</dbReference>
<dbReference type="CDD" id="cd00093">
    <property type="entry name" value="HTH_XRE"/>
    <property type="match status" value="1"/>
</dbReference>
<dbReference type="EMBL" id="BAABYW010000001">
    <property type="protein sequence ID" value="GAA6410585.1"/>
    <property type="molecule type" value="Genomic_DNA"/>
</dbReference>
<dbReference type="InterPro" id="IPR010982">
    <property type="entry name" value="Lambda_DNA-bd_dom_sf"/>
</dbReference>
<keyword evidence="3" id="KW-1185">Reference proteome</keyword>
<dbReference type="InterPro" id="IPR001387">
    <property type="entry name" value="Cro/C1-type_HTH"/>
</dbReference>
<dbReference type="SUPFAM" id="SSF47413">
    <property type="entry name" value="lambda repressor-like DNA-binding domains"/>
    <property type="match status" value="1"/>
</dbReference>
<comment type="caution">
    <text evidence="2">The sequence shown here is derived from an EMBL/GenBank/DDBJ whole genome shotgun (WGS) entry which is preliminary data.</text>
</comment>
<evidence type="ECO:0000313" key="2">
    <source>
        <dbReference type="EMBL" id="GAA6410585.1"/>
    </source>
</evidence>
<protein>
    <recommendedName>
        <fullName evidence="1">HTH cro/C1-type domain-containing protein</fullName>
    </recommendedName>
</protein>
<evidence type="ECO:0000313" key="3">
    <source>
        <dbReference type="Proteomes" id="UP001600943"/>
    </source>
</evidence>
<sequence>MVRDELAKRLKYYRELNNMTVYEVGEAVGKSGKTISAWEVGRGQPDADMLITLCRLYHIKSIADLYGEISFSLTEQENQLISVFRSLNSDGQNKLMERAVELRSLGYVKGEAKKMA</sequence>
<name>A0ABQ0BGK8_9FIRM</name>
<evidence type="ECO:0000259" key="1">
    <source>
        <dbReference type="PROSITE" id="PS50943"/>
    </source>
</evidence>
<dbReference type="Pfam" id="PF01381">
    <property type="entry name" value="HTH_3"/>
    <property type="match status" value="1"/>
</dbReference>
<dbReference type="Proteomes" id="UP001600943">
    <property type="component" value="Unassembled WGS sequence"/>
</dbReference>
<organism evidence="2 3">
    <name type="scientific">Blautia hominis</name>
    <dbReference type="NCBI Taxonomy" id="2025493"/>
    <lineage>
        <taxon>Bacteria</taxon>
        <taxon>Bacillati</taxon>
        <taxon>Bacillota</taxon>
        <taxon>Clostridia</taxon>
        <taxon>Lachnospirales</taxon>
        <taxon>Lachnospiraceae</taxon>
        <taxon>Blautia</taxon>
    </lineage>
</organism>
<proteinExistence type="predicted"/>